<dbReference type="Proteomes" id="UP000033684">
    <property type="component" value="Unassembled WGS sequence"/>
</dbReference>
<keyword evidence="2" id="KW-0328">Glycosyltransferase</keyword>
<evidence type="ECO:0000259" key="4">
    <source>
        <dbReference type="Pfam" id="PF00535"/>
    </source>
</evidence>
<dbReference type="InterPro" id="IPR029044">
    <property type="entry name" value="Nucleotide-diphossugar_trans"/>
</dbReference>
<dbReference type="PANTHER" id="PTHR43179:SF12">
    <property type="entry name" value="GALACTOFURANOSYLTRANSFERASE GLFT2"/>
    <property type="match status" value="1"/>
</dbReference>
<dbReference type="Gene3D" id="3.90.550.10">
    <property type="entry name" value="Spore Coat Polysaccharide Biosynthesis Protein SpsA, Chain A"/>
    <property type="match status" value="1"/>
</dbReference>
<dbReference type="SUPFAM" id="SSF53448">
    <property type="entry name" value="Nucleotide-diphospho-sugar transferases"/>
    <property type="match status" value="1"/>
</dbReference>
<feature type="domain" description="Glycosyltransferase 2-like" evidence="4">
    <location>
        <begin position="9"/>
        <end position="130"/>
    </location>
</feature>
<dbReference type="InterPro" id="IPR001173">
    <property type="entry name" value="Glyco_trans_2-like"/>
</dbReference>
<evidence type="ECO:0000313" key="6">
    <source>
        <dbReference type="Proteomes" id="UP000033684"/>
    </source>
</evidence>
<dbReference type="OrthoDB" id="9771846at2"/>
<proteinExistence type="inferred from homology"/>
<dbReference type="Pfam" id="PF00535">
    <property type="entry name" value="Glycos_transf_2"/>
    <property type="match status" value="1"/>
</dbReference>
<dbReference type="PANTHER" id="PTHR43179">
    <property type="entry name" value="RHAMNOSYLTRANSFERASE WBBL"/>
    <property type="match status" value="1"/>
</dbReference>
<reference evidence="6" key="1">
    <citation type="submission" date="2015-03" db="EMBL/GenBank/DDBJ databases">
        <title>Draft genome sequence of a novel methanotroph (Sn10-6) isolated from flooded ricefield rhizosphere in India.</title>
        <authorList>
            <person name="Pandit P.S."/>
            <person name="Pore S.D."/>
            <person name="Arora P."/>
            <person name="Kapse N.G."/>
            <person name="Dhakephalkar P.K."/>
            <person name="Rahalkar M.C."/>
        </authorList>
    </citation>
    <scope>NUCLEOTIDE SEQUENCE [LARGE SCALE GENOMIC DNA]</scope>
    <source>
        <strain evidence="6">Sn10-6</strain>
    </source>
</reference>
<comment type="similarity">
    <text evidence="1">Belongs to the glycosyltransferase 2 family.</text>
</comment>
<dbReference type="PATRIC" id="fig|1632867.3.peg.3337"/>
<accession>A0A0F3IIC9</accession>
<organism evidence="5 6">
    <name type="scientific">Methylocucumis oryzae</name>
    <dbReference type="NCBI Taxonomy" id="1632867"/>
    <lineage>
        <taxon>Bacteria</taxon>
        <taxon>Pseudomonadati</taxon>
        <taxon>Pseudomonadota</taxon>
        <taxon>Gammaproteobacteria</taxon>
        <taxon>Methylococcales</taxon>
        <taxon>Methylococcaceae</taxon>
        <taxon>Methylocucumis</taxon>
    </lineage>
</organism>
<reference evidence="5 6" key="2">
    <citation type="journal article" date="2016" name="Microb. Ecol.">
        <title>Genome Characteristics of a Novel Type I Methanotroph (Sn10-6) Isolated from a Flooded Indian Rice Field.</title>
        <authorList>
            <person name="Rahalkar M.C."/>
            <person name="Pandit P.S."/>
            <person name="Dhakephalkar P.K."/>
            <person name="Pore S."/>
            <person name="Arora P."/>
            <person name="Kapse N."/>
        </authorList>
    </citation>
    <scope>NUCLEOTIDE SEQUENCE [LARGE SCALE GENOMIC DNA]</scope>
    <source>
        <strain evidence="5 6">Sn10-6</strain>
    </source>
</reference>
<keyword evidence="6" id="KW-1185">Reference proteome</keyword>
<protein>
    <recommendedName>
        <fullName evidence="4">Glycosyltransferase 2-like domain-containing protein</fullName>
    </recommendedName>
</protein>
<dbReference type="CDD" id="cd02526">
    <property type="entry name" value="GT2_RfbF_like"/>
    <property type="match status" value="1"/>
</dbReference>
<evidence type="ECO:0000256" key="3">
    <source>
        <dbReference type="ARBA" id="ARBA00022679"/>
    </source>
</evidence>
<comment type="caution">
    <text evidence="5">The sequence shown here is derived from an EMBL/GenBank/DDBJ whole genome shotgun (WGS) entry which is preliminary data.</text>
</comment>
<dbReference type="AlphaFoldDB" id="A0A0F3IIC9"/>
<evidence type="ECO:0000256" key="2">
    <source>
        <dbReference type="ARBA" id="ARBA00022676"/>
    </source>
</evidence>
<sequence length="300" mass="33647">MATHRVVAVIVAYFPDFTRLHELLTAVATQVKETVIVDNSASNSLVDWLNNTQFSHVSCLPQSSNLGVAAAQNIGIEWAIQQYADYVVLFDQDSCPAPTMINALLSAVEQLQQQQQRIAAVGPRYLDTRQNNPPPFIRIQGLKLQRCACDKLDSIVHVDYLIASGCLIPVTTLNATGLMLPELFIDYVDIEWGLRAKSLGFQSFGVCSAEMAHELGEKPIAFLGRQIPLHSPLRHYYHFRNAVWLYQQSYIPLNWKCVDASRLLLKLGFYSVFAKPRVKQFSMMVLGIGHGLLKRLGQMN</sequence>
<dbReference type="NCBIfam" id="TIGR01556">
    <property type="entry name" value="rhamnosyltran"/>
    <property type="match status" value="1"/>
</dbReference>
<name>A0A0F3IIC9_9GAMM</name>
<gene>
    <name evidence="5" type="ORF">VZ94_19875</name>
</gene>
<dbReference type="EMBL" id="LAJX01000272">
    <property type="protein sequence ID" value="KJV05219.1"/>
    <property type="molecule type" value="Genomic_DNA"/>
</dbReference>
<dbReference type="InterPro" id="IPR006446">
    <property type="entry name" value="RhaTrfase"/>
</dbReference>
<evidence type="ECO:0000256" key="1">
    <source>
        <dbReference type="ARBA" id="ARBA00006739"/>
    </source>
</evidence>
<dbReference type="GO" id="GO:0016757">
    <property type="term" value="F:glycosyltransferase activity"/>
    <property type="evidence" value="ECO:0007669"/>
    <property type="project" value="UniProtKB-KW"/>
</dbReference>
<keyword evidence="3" id="KW-0808">Transferase</keyword>
<evidence type="ECO:0000313" key="5">
    <source>
        <dbReference type="EMBL" id="KJV05219.1"/>
    </source>
</evidence>
<dbReference type="RefSeq" id="WP_045780557.1">
    <property type="nucleotide sequence ID" value="NZ_LAJX01000272.1"/>
</dbReference>